<dbReference type="PANTHER" id="PTHR46233">
    <property type="entry name" value="HYDROXYACYLGLUTATHIONE HYDROLASE GLOC"/>
    <property type="match status" value="1"/>
</dbReference>
<dbReference type="Pfam" id="PF00753">
    <property type="entry name" value="Lactamase_B"/>
    <property type="match status" value="1"/>
</dbReference>
<evidence type="ECO:0000256" key="2">
    <source>
        <dbReference type="ARBA" id="ARBA00022723"/>
    </source>
</evidence>
<keyword evidence="3" id="KW-0378">Hydrolase</keyword>
<evidence type="ECO:0000313" key="6">
    <source>
        <dbReference type="EMBL" id="KKP61070.1"/>
    </source>
</evidence>
<dbReference type="EMBL" id="LBPP01000005">
    <property type="protein sequence ID" value="KKP61070.1"/>
    <property type="molecule type" value="Genomic_DNA"/>
</dbReference>
<organism evidence="6 7">
    <name type="scientific">Candidatus Roizmanbacteria bacterium GW2011_GWA2_34_18</name>
    <dbReference type="NCBI Taxonomy" id="1618477"/>
    <lineage>
        <taxon>Bacteria</taxon>
        <taxon>Candidatus Roizmaniibacteriota</taxon>
    </lineage>
</organism>
<evidence type="ECO:0000313" key="7">
    <source>
        <dbReference type="Proteomes" id="UP000034688"/>
    </source>
</evidence>
<keyword evidence="4" id="KW-0862">Zinc</keyword>
<dbReference type="AlphaFoldDB" id="A0A0G0DCL9"/>
<name>A0A0G0DCL9_9BACT</name>
<dbReference type="GO" id="GO:0016787">
    <property type="term" value="F:hydrolase activity"/>
    <property type="evidence" value="ECO:0007669"/>
    <property type="project" value="UniProtKB-KW"/>
</dbReference>
<dbReference type="SUPFAM" id="SSF56281">
    <property type="entry name" value="Metallo-hydrolase/oxidoreductase"/>
    <property type="match status" value="1"/>
</dbReference>
<gene>
    <name evidence="6" type="ORF">UR54_C0005G0002</name>
</gene>
<protein>
    <submittedName>
        <fullName evidence="6">Beta-lactamase domain protein</fullName>
    </submittedName>
</protein>
<dbReference type="STRING" id="1618477.UR54_C0005G0002"/>
<dbReference type="SMART" id="SM00849">
    <property type="entry name" value="Lactamase_B"/>
    <property type="match status" value="1"/>
</dbReference>
<dbReference type="InterPro" id="IPR036866">
    <property type="entry name" value="RibonucZ/Hydroxyglut_hydro"/>
</dbReference>
<dbReference type="CDD" id="cd06262">
    <property type="entry name" value="metallo-hydrolase-like_MBL-fold"/>
    <property type="match status" value="1"/>
</dbReference>
<dbReference type="InterPro" id="IPR001279">
    <property type="entry name" value="Metallo-B-lactamas"/>
</dbReference>
<sequence>MDEIIIMKIVKYSLGQLQANCYFLIEGQECLVIDPGDEANFILEELQRQKLHLIGVMATHGHFDHIGAVGEIQLSFNVPLHIFIEDQFLVDRLNETAKYFLGFNPHFIKPKIVNYLNKKKLTINNYQLSIIHSSGHTPGSCCFYIKEENAVFTGDTLFKDGIGRYDFSYSNKKDLKQSLEQIFKLPEETTVYSGHGEETNLHEEKNTALHYINIMK</sequence>
<comment type="caution">
    <text evidence="6">The sequence shown here is derived from an EMBL/GenBank/DDBJ whole genome shotgun (WGS) entry which is preliminary data.</text>
</comment>
<proteinExistence type="predicted"/>
<dbReference type="Proteomes" id="UP000034688">
    <property type="component" value="Unassembled WGS sequence"/>
</dbReference>
<evidence type="ECO:0000256" key="1">
    <source>
        <dbReference type="ARBA" id="ARBA00001947"/>
    </source>
</evidence>
<reference evidence="6 7" key="1">
    <citation type="journal article" date="2015" name="Nature">
        <title>rRNA introns, odd ribosomes, and small enigmatic genomes across a large radiation of phyla.</title>
        <authorList>
            <person name="Brown C.T."/>
            <person name="Hug L.A."/>
            <person name="Thomas B.C."/>
            <person name="Sharon I."/>
            <person name="Castelle C.J."/>
            <person name="Singh A."/>
            <person name="Wilkins M.J."/>
            <person name="Williams K.H."/>
            <person name="Banfield J.F."/>
        </authorList>
    </citation>
    <scope>NUCLEOTIDE SEQUENCE [LARGE SCALE GENOMIC DNA]</scope>
</reference>
<dbReference type="GO" id="GO:0046872">
    <property type="term" value="F:metal ion binding"/>
    <property type="evidence" value="ECO:0007669"/>
    <property type="project" value="UniProtKB-KW"/>
</dbReference>
<dbReference type="InterPro" id="IPR051453">
    <property type="entry name" value="MBL_Glyoxalase_II"/>
</dbReference>
<dbReference type="Gene3D" id="3.60.15.10">
    <property type="entry name" value="Ribonuclease Z/Hydroxyacylglutathione hydrolase-like"/>
    <property type="match status" value="1"/>
</dbReference>
<comment type="cofactor">
    <cofactor evidence="1">
        <name>Zn(2+)</name>
        <dbReference type="ChEBI" id="CHEBI:29105"/>
    </cofactor>
</comment>
<accession>A0A0G0DCL9</accession>
<feature type="domain" description="Metallo-beta-lactamase" evidence="5">
    <location>
        <begin position="18"/>
        <end position="195"/>
    </location>
</feature>
<evidence type="ECO:0000256" key="3">
    <source>
        <dbReference type="ARBA" id="ARBA00022801"/>
    </source>
</evidence>
<evidence type="ECO:0000256" key="4">
    <source>
        <dbReference type="ARBA" id="ARBA00022833"/>
    </source>
</evidence>
<dbReference type="PANTHER" id="PTHR46233:SF3">
    <property type="entry name" value="HYDROXYACYLGLUTATHIONE HYDROLASE GLOC"/>
    <property type="match status" value="1"/>
</dbReference>
<evidence type="ECO:0000259" key="5">
    <source>
        <dbReference type="SMART" id="SM00849"/>
    </source>
</evidence>
<keyword evidence="2" id="KW-0479">Metal-binding</keyword>